<evidence type="ECO:0000313" key="2">
    <source>
        <dbReference type="EMBL" id="PHJ92066.1"/>
    </source>
</evidence>
<comment type="caution">
    <text evidence="2">The sequence shown here is derived from an EMBL/GenBank/DDBJ whole genome shotgun (WGS) entry which is preliminary data.</text>
</comment>
<evidence type="ECO:0000256" key="1">
    <source>
        <dbReference type="SAM" id="MobiDB-lite"/>
    </source>
</evidence>
<feature type="compositionally biased region" description="Basic and acidic residues" evidence="1">
    <location>
        <begin position="75"/>
        <end position="85"/>
    </location>
</feature>
<dbReference type="Proteomes" id="UP000222310">
    <property type="component" value="Unassembled WGS sequence"/>
</dbReference>
<organism evidence="2 3">
    <name type="scientific">Nostoc linckia z8</name>
    <dbReference type="NCBI Taxonomy" id="1628746"/>
    <lineage>
        <taxon>Bacteria</taxon>
        <taxon>Bacillati</taxon>
        <taxon>Cyanobacteriota</taxon>
        <taxon>Cyanophyceae</taxon>
        <taxon>Nostocales</taxon>
        <taxon>Nostocaceae</taxon>
        <taxon>Nostoc</taxon>
    </lineage>
</organism>
<dbReference type="AlphaFoldDB" id="A0A9Q5Z4E7"/>
<protein>
    <submittedName>
        <fullName evidence="2">Uncharacterized protein</fullName>
    </submittedName>
</protein>
<gene>
    <name evidence="2" type="ORF">VF08_36760</name>
</gene>
<proteinExistence type="predicted"/>
<accession>A0A9Q5Z4E7</accession>
<name>A0A9Q5Z4E7_NOSLI</name>
<sequence length="85" mass="8998">MEQLRRAVDEKDLLALPEDLVAIVGHDHHVMGLAVPVLDPRASGRAMPRLAERDGADPAGERVERDGAGLVARQDAPEAARGDAG</sequence>
<evidence type="ECO:0000313" key="3">
    <source>
        <dbReference type="Proteomes" id="UP000222310"/>
    </source>
</evidence>
<feature type="non-terminal residue" evidence="2">
    <location>
        <position position="85"/>
    </location>
</feature>
<reference evidence="2 3" key="1">
    <citation type="submission" date="2015-02" db="EMBL/GenBank/DDBJ databases">
        <title>Nostoc linckia genome annotation.</title>
        <authorList>
            <person name="Zhou Z."/>
        </authorList>
    </citation>
    <scope>NUCLEOTIDE SEQUENCE [LARGE SCALE GENOMIC DNA]</scope>
    <source>
        <strain evidence="3">z8</strain>
    </source>
</reference>
<feature type="region of interest" description="Disordered" evidence="1">
    <location>
        <begin position="50"/>
        <end position="85"/>
    </location>
</feature>
<feature type="compositionally biased region" description="Basic and acidic residues" evidence="1">
    <location>
        <begin position="50"/>
        <end position="67"/>
    </location>
</feature>
<dbReference type="EMBL" id="LAHD01000220">
    <property type="protein sequence ID" value="PHJ92066.1"/>
    <property type="molecule type" value="Genomic_DNA"/>
</dbReference>